<accession>A0A1I1TGP4</accession>
<dbReference type="STRING" id="1123010.SAMN02745724_04811"/>
<dbReference type="AlphaFoldDB" id="A0A1I1TGP4"/>
<sequence length="168" mass="18579">MNKKILTLSTVLISLTCITATAIEPFTDRARLLDIQSTLLLPDRSELTVDMTFDCGSKFENTGVIVTSEQGAKLVAASYFYLYGEEAAEYVMNLWNNKAKVDDPRKPTFLIISPSKDADISYKQKGQVPKAIKQNIQFKGISNETEINKFPIVMASCGASVHPPRGNQ</sequence>
<dbReference type="EMBL" id="FOLO01000067">
    <property type="protein sequence ID" value="SFD54720.1"/>
    <property type="molecule type" value="Genomic_DNA"/>
</dbReference>
<feature type="chain" id="PRO_5011635295" evidence="1">
    <location>
        <begin position="23"/>
        <end position="168"/>
    </location>
</feature>
<name>A0A1I1TGP4_9GAMM</name>
<gene>
    <name evidence="2" type="ORF">SAMN02745724_04811</name>
</gene>
<evidence type="ECO:0000256" key="1">
    <source>
        <dbReference type="SAM" id="SignalP"/>
    </source>
</evidence>
<reference evidence="2 3" key="1">
    <citation type="submission" date="2016-10" db="EMBL/GenBank/DDBJ databases">
        <authorList>
            <person name="de Groot N.N."/>
        </authorList>
    </citation>
    <scope>NUCLEOTIDE SEQUENCE [LARGE SCALE GENOMIC DNA]</scope>
    <source>
        <strain evidence="2 3">DSM 6059</strain>
    </source>
</reference>
<evidence type="ECO:0000313" key="3">
    <source>
        <dbReference type="Proteomes" id="UP000198862"/>
    </source>
</evidence>
<protein>
    <submittedName>
        <fullName evidence="2">Uncharacterized protein</fullName>
    </submittedName>
</protein>
<evidence type="ECO:0000313" key="2">
    <source>
        <dbReference type="EMBL" id="SFD54720.1"/>
    </source>
</evidence>
<organism evidence="2 3">
    <name type="scientific">Pseudoalteromonas denitrificans DSM 6059</name>
    <dbReference type="NCBI Taxonomy" id="1123010"/>
    <lineage>
        <taxon>Bacteria</taxon>
        <taxon>Pseudomonadati</taxon>
        <taxon>Pseudomonadota</taxon>
        <taxon>Gammaproteobacteria</taxon>
        <taxon>Alteromonadales</taxon>
        <taxon>Pseudoalteromonadaceae</taxon>
        <taxon>Pseudoalteromonas</taxon>
    </lineage>
</organism>
<proteinExistence type="predicted"/>
<dbReference type="OrthoDB" id="6294220at2"/>
<dbReference type="RefSeq" id="WP_091990804.1">
    <property type="nucleotide sequence ID" value="NZ_FOLO01000067.1"/>
</dbReference>
<dbReference type="Proteomes" id="UP000198862">
    <property type="component" value="Unassembled WGS sequence"/>
</dbReference>
<keyword evidence="3" id="KW-1185">Reference proteome</keyword>
<feature type="signal peptide" evidence="1">
    <location>
        <begin position="1"/>
        <end position="22"/>
    </location>
</feature>
<keyword evidence="1" id="KW-0732">Signal</keyword>